<gene>
    <name evidence="1" type="ORF">CKF48_06815</name>
</gene>
<reference evidence="1 2" key="1">
    <citation type="submission" date="2017-08" db="EMBL/GenBank/DDBJ databases">
        <title>Complete Genome Sequence of Bacillus kochii Oregon-R-modENCODE STRAIN BDGP4, isolated from Drosophila melanogaster gut.</title>
        <authorList>
            <person name="Wan K.H."/>
            <person name="Yu C."/>
            <person name="Park S."/>
            <person name="Hammonds A.S."/>
            <person name="Booth B.W."/>
            <person name="Celniker S.E."/>
        </authorList>
    </citation>
    <scope>NUCLEOTIDE SEQUENCE [LARGE SCALE GENOMIC DNA]</scope>
    <source>
        <strain evidence="1 2">BDGP4</strain>
    </source>
</reference>
<accession>A0A248TFW0</accession>
<proteinExistence type="predicted"/>
<dbReference type="RefSeq" id="WP_095370640.1">
    <property type="nucleotide sequence ID" value="NZ_CP022983.1"/>
</dbReference>
<dbReference type="Proteomes" id="UP000215137">
    <property type="component" value="Chromosome"/>
</dbReference>
<dbReference type="AlphaFoldDB" id="A0A248TFW0"/>
<protein>
    <recommendedName>
        <fullName evidence="3">Lipoprotein</fullName>
    </recommendedName>
</protein>
<dbReference type="PROSITE" id="PS51257">
    <property type="entry name" value="PROKAR_LIPOPROTEIN"/>
    <property type="match status" value="1"/>
</dbReference>
<evidence type="ECO:0008006" key="3">
    <source>
        <dbReference type="Google" id="ProtNLM"/>
    </source>
</evidence>
<evidence type="ECO:0000313" key="1">
    <source>
        <dbReference type="EMBL" id="ASV67065.1"/>
    </source>
</evidence>
<dbReference type="KEGG" id="bko:CKF48_06815"/>
<keyword evidence="2" id="KW-1185">Reference proteome</keyword>
<organism evidence="1 2">
    <name type="scientific">Cytobacillus kochii</name>
    <dbReference type="NCBI Taxonomy" id="859143"/>
    <lineage>
        <taxon>Bacteria</taxon>
        <taxon>Bacillati</taxon>
        <taxon>Bacillota</taxon>
        <taxon>Bacilli</taxon>
        <taxon>Bacillales</taxon>
        <taxon>Bacillaceae</taxon>
        <taxon>Cytobacillus</taxon>
    </lineage>
</organism>
<evidence type="ECO:0000313" key="2">
    <source>
        <dbReference type="Proteomes" id="UP000215137"/>
    </source>
</evidence>
<sequence>MKLKYSRFIFMIVLLFGCTKEADFEEFKEEMLAKQSSYQTHVVAYEEAKEDNQAEEMLKELEILYTEATKLSSLYSQYPPPENLTESMLSVFEGASADLSTAFSLKAEVHQLEKEVLETGLDQQDDINRLKTEANEFEQSGLKKLDRIASS</sequence>
<dbReference type="EMBL" id="CP022983">
    <property type="protein sequence ID" value="ASV67065.1"/>
    <property type="molecule type" value="Genomic_DNA"/>
</dbReference>
<name>A0A248TFW0_9BACI</name>